<dbReference type="Proteomes" id="UP000258927">
    <property type="component" value="Chromosome"/>
</dbReference>
<sequence length="82" mass="9114">MVSPAMKALKSYQQADEEGVMVMVSRQAVDEVIQQHDCLYAELKRMTDHLEAFANDHSMDATAETWSAIHCARAALSTQGDE</sequence>
<dbReference type="AlphaFoldDB" id="A0A2R4ME37"/>
<gene>
    <name evidence="1" type="ORF">MXMO3_01772</name>
</gene>
<reference evidence="1 2" key="1">
    <citation type="submission" date="2017-05" db="EMBL/GenBank/DDBJ databases">
        <title>Genome Analysis of Maritalea myrionectae HL2708#5.</title>
        <authorList>
            <consortium name="Cotde Inc.-PKNU"/>
            <person name="Jang D."/>
            <person name="Oh H.-M."/>
        </authorList>
    </citation>
    <scope>NUCLEOTIDE SEQUENCE [LARGE SCALE GENOMIC DNA]</scope>
    <source>
        <strain evidence="1 2">HL2708#5</strain>
    </source>
</reference>
<accession>A0A2R4ME37</accession>
<organism evidence="1 2">
    <name type="scientific">Maritalea myrionectae</name>
    <dbReference type="NCBI Taxonomy" id="454601"/>
    <lineage>
        <taxon>Bacteria</taxon>
        <taxon>Pseudomonadati</taxon>
        <taxon>Pseudomonadota</taxon>
        <taxon>Alphaproteobacteria</taxon>
        <taxon>Hyphomicrobiales</taxon>
        <taxon>Devosiaceae</taxon>
        <taxon>Maritalea</taxon>
    </lineage>
</organism>
<protein>
    <submittedName>
        <fullName evidence="1">Uncharacterized protein</fullName>
    </submittedName>
</protein>
<name>A0A2R4ME37_9HYPH</name>
<dbReference type="EMBL" id="CP021330">
    <property type="protein sequence ID" value="AVX04297.1"/>
    <property type="molecule type" value="Genomic_DNA"/>
</dbReference>
<dbReference type="KEGG" id="mmyr:MXMO3_01772"/>
<dbReference type="RefSeq" id="WP_117395631.1">
    <property type="nucleotide sequence ID" value="NZ_CP021330.1"/>
</dbReference>
<keyword evidence="2" id="KW-1185">Reference proteome</keyword>
<evidence type="ECO:0000313" key="2">
    <source>
        <dbReference type="Proteomes" id="UP000258927"/>
    </source>
</evidence>
<proteinExistence type="predicted"/>
<evidence type="ECO:0000313" key="1">
    <source>
        <dbReference type="EMBL" id="AVX04297.1"/>
    </source>
</evidence>